<dbReference type="AlphaFoldDB" id="A0A9P5VK04"/>
<evidence type="ECO:0000313" key="4">
    <source>
        <dbReference type="Proteomes" id="UP000696485"/>
    </source>
</evidence>
<feature type="transmembrane region" description="Helical" evidence="2">
    <location>
        <begin position="222"/>
        <end position="249"/>
    </location>
</feature>
<dbReference type="GO" id="GO:0005886">
    <property type="term" value="C:plasma membrane"/>
    <property type="evidence" value="ECO:0007669"/>
    <property type="project" value="InterPro"/>
</dbReference>
<feature type="transmembrane region" description="Helical" evidence="2">
    <location>
        <begin position="36"/>
        <end position="59"/>
    </location>
</feature>
<feature type="compositionally biased region" description="Gly residues" evidence="1">
    <location>
        <begin position="494"/>
        <end position="504"/>
    </location>
</feature>
<organism evidence="3 4">
    <name type="scientific">Podila minutissima</name>
    <dbReference type="NCBI Taxonomy" id="64525"/>
    <lineage>
        <taxon>Eukaryota</taxon>
        <taxon>Fungi</taxon>
        <taxon>Fungi incertae sedis</taxon>
        <taxon>Mucoromycota</taxon>
        <taxon>Mortierellomycotina</taxon>
        <taxon>Mortierellomycetes</taxon>
        <taxon>Mortierellales</taxon>
        <taxon>Mortierellaceae</taxon>
        <taxon>Podila</taxon>
    </lineage>
</organism>
<dbReference type="Pfam" id="PF16944">
    <property type="entry name" value="KCH"/>
    <property type="match status" value="1"/>
</dbReference>
<protein>
    <submittedName>
        <fullName evidence="3">Uncharacterized protein</fullName>
    </submittedName>
</protein>
<evidence type="ECO:0000313" key="3">
    <source>
        <dbReference type="EMBL" id="KAF9328118.1"/>
    </source>
</evidence>
<gene>
    <name evidence="3" type="ORF">BG006_008640</name>
</gene>
<feature type="region of interest" description="Disordered" evidence="1">
    <location>
        <begin position="405"/>
        <end position="504"/>
    </location>
</feature>
<accession>A0A9P5VK04</accession>
<dbReference type="EMBL" id="JAAAUY010000595">
    <property type="protein sequence ID" value="KAF9328118.1"/>
    <property type="molecule type" value="Genomic_DNA"/>
</dbReference>
<keyword evidence="2" id="KW-0472">Membrane</keyword>
<comment type="caution">
    <text evidence="3">The sequence shown here is derived from an EMBL/GenBank/DDBJ whole genome shotgun (WGS) entry which is preliminary data.</text>
</comment>
<dbReference type="GO" id="GO:0015079">
    <property type="term" value="F:potassium ion transmembrane transporter activity"/>
    <property type="evidence" value="ECO:0007669"/>
    <property type="project" value="InterPro"/>
</dbReference>
<keyword evidence="4" id="KW-1185">Reference proteome</keyword>
<dbReference type="PANTHER" id="PTHR36424:SF1">
    <property type="entry name" value="LOW AFFINITY K(+) TRANSPORTER 1-RELATED"/>
    <property type="match status" value="1"/>
</dbReference>
<feature type="compositionally biased region" description="Polar residues" evidence="1">
    <location>
        <begin position="324"/>
        <end position="357"/>
    </location>
</feature>
<evidence type="ECO:0000256" key="2">
    <source>
        <dbReference type="SAM" id="Phobius"/>
    </source>
</evidence>
<feature type="transmembrane region" description="Helical" evidence="2">
    <location>
        <begin position="85"/>
        <end position="104"/>
    </location>
</feature>
<name>A0A9P5VK04_9FUNG</name>
<keyword evidence="2" id="KW-0812">Transmembrane</keyword>
<reference evidence="3" key="1">
    <citation type="journal article" date="2020" name="Fungal Divers.">
        <title>Resolving the Mortierellaceae phylogeny through synthesis of multi-gene phylogenetics and phylogenomics.</title>
        <authorList>
            <person name="Vandepol N."/>
            <person name="Liber J."/>
            <person name="Desiro A."/>
            <person name="Na H."/>
            <person name="Kennedy M."/>
            <person name="Barry K."/>
            <person name="Grigoriev I.V."/>
            <person name="Miller A.N."/>
            <person name="O'Donnell K."/>
            <person name="Stajich J.E."/>
            <person name="Bonito G."/>
        </authorList>
    </citation>
    <scope>NUCLEOTIDE SEQUENCE</scope>
    <source>
        <strain evidence="3">NVP1</strain>
    </source>
</reference>
<dbReference type="PANTHER" id="PTHR36424">
    <property type="entry name" value="PHEROMONE-REGULATED MEMBRANE PROTEIN 6"/>
    <property type="match status" value="1"/>
</dbReference>
<proteinExistence type="predicted"/>
<dbReference type="InterPro" id="IPR031606">
    <property type="entry name" value="Kch1/2"/>
</dbReference>
<keyword evidence="2" id="KW-1133">Transmembrane helix</keyword>
<dbReference type="Proteomes" id="UP000696485">
    <property type="component" value="Unassembled WGS sequence"/>
</dbReference>
<feature type="region of interest" description="Disordered" evidence="1">
    <location>
        <begin position="307"/>
        <end position="384"/>
    </location>
</feature>
<evidence type="ECO:0000256" key="1">
    <source>
        <dbReference type="SAM" id="MobiDB-lite"/>
    </source>
</evidence>
<sequence>MGAQWKREKVQDHKFDFINVDDFVDNSCWRQFTYMLVFAAIIRGILIYCSDIFTAVNLLTNSSNGTLFTSEENIDLGIGHLSLSYKYLFTGCIVLGFLLLALDIRRAHAIIKSRDISYAFTSMIASRYYSVRSYPHYCLFAQINNSKKTVDDVAFFCFFKFRNWKRLILADAPRQIINATILFQIFRGHFYIYKNNSTEGNIFDWNTIIDDKDSDLRLFKQIALGAMIFTVFMFAMSLIMLIAAVIMYIPLVSHIQGNLKEFCCHKIDKRIDELIRKKSKSRAAEAAGKGDIALGNMKQPTLPQLDLLEAPPTHTPHTPHQNHRQAYNKQQDYGYSPGSYSTHSTQPLVQNQGYNQHASDEYYQSPSSKSTKKPDPYADAAYTTDDVYDYGGGAQEQSVYGGQQTRGYYNNASTPGSGQASSRPPRRYDEYPQRPGSPMQSQHGSDLDSHHSSSGPGGYGGSNNNARYGGGNYGHGYQTSPRRQETGQSRDRYGGGGGGGRGGY</sequence>
<feature type="compositionally biased region" description="Polar residues" evidence="1">
    <location>
        <begin position="405"/>
        <end position="422"/>
    </location>
</feature>
<feature type="compositionally biased region" description="Basic and acidic residues" evidence="1">
    <location>
        <begin position="482"/>
        <end position="493"/>
    </location>
</feature>